<evidence type="ECO:0000313" key="2">
    <source>
        <dbReference type="Proteomes" id="UP000190814"/>
    </source>
</evidence>
<protein>
    <submittedName>
        <fullName evidence="1">Leucine rich repeat-containing protein</fullName>
    </submittedName>
</protein>
<dbReference type="InterPro" id="IPR032675">
    <property type="entry name" value="LRR_dom_sf"/>
</dbReference>
<gene>
    <name evidence="1" type="ORF">SAMN02745111_01083</name>
</gene>
<evidence type="ECO:0000313" key="1">
    <source>
        <dbReference type="EMBL" id="SKA65378.1"/>
    </source>
</evidence>
<dbReference type="OrthoDB" id="1771092at2"/>
<name>A0A1T4VKI5_9FIRM</name>
<dbReference type="AlphaFoldDB" id="A0A1T4VKI5"/>
<reference evidence="1 2" key="1">
    <citation type="submission" date="2017-02" db="EMBL/GenBank/DDBJ databases">
        <authorList>
            <person name="Peterson S.W."/>
        </authorList>
    </citation>
    <scope>NUCLEOTIDE SEQUENCE [LARGE SCALE GENOMIC DNA]</scope>
    <source>
        <strain evidence="1 2">ATCC 35992</strain>
    </source>
</reference>
<dbReference type="STRING" id="39495.SAMN02745111_01083"/>
<dbReference type="RefSeq" id="WP_078765958.1">
    <property type="nucleotide sequence ID" value="NZ_FUXZ01000006.1"/>
</dbReference>
<keyword evidence="2" id="KW-1185">Reference proteome</keyword>
<accession>A0A1T4VKI5</accession>
<dbReference type="Pfam" id="PF13306">
    <property type="entry name" value="LRR_5"/>
    <property type="match status" value="1"/>
</dbReference>
<dbReference type="Gene3D" id="3.80.10.10">
    <property type="entry name" value="Ribonuclease Inhibitor"/>
    <property type="match status" value="1"/>
</dbReference>
<proteinExistence type="predicted"/>
<organism evidence="1 2">
    <name type="scientific">Eubacterium uniforme</name>
    <dbReference type="NCBI Taxonomy" id="39495"/>
    <lineage>
        <taxon>Bacteria</taxon>
        <taxon>Bacillati</taxon>
        <taxon>Bacillota</taxon>
        <taxon>Clostridia</taxon>
        <taxon>Eubacteriales</taxon>
        <taxon>Eubacteriaceae</taxon>
        <taxon>Eubacterium</taxon>
    </lineage>
</organism>
<dbReference type="EMBL" id="FUXZ01000006">
    <property type="protein sequence ID" value="SKA65378.1"/>
    <property type="molecule type" value="Genomic_DNA"/>
</dbReference>
<sequence>MKLKELICKIVMILCLVGLFEVGINTKVYAAEEKIVNFTSFGTWVEYKGDEKIIYKVVPKKSGVYNVALDCGFGPDPSYYSSYGTLYNSDKKYIGTIVDRNDVDEAGNEFYLSKGKTYYVVLERSNYAGRTGIEGFGGKIKISYLKDVKLKEYTDVTVEVQGYDISNGYRRFEGISYNPKKHVLELNNYTGEGDISISSPYDFEVDEKDDPNFLNFTIKITGNNTIYSNPGLDSIFNICGHGNFNVIGDGTVNCKFNLKDTWRNKFIDGHGCNIIFDGPTIITDKINSALIVTCDTNNMIGKFTFKSGSIIINNFVNSNEFLLSAFEAGAMDMSGGFIRINYVVNGSLEPKKTHGMFCITGEMNVTGGNIIITGDAKTIPKVKVLDSFAKMNEKTKNAILIGARIKIQDVKMKLEKYSYKFDGKAKTPKVIVNGLEEGKDYIVSYVDNVNVGIAKVIVKGRGHFWGSKTFRFKISGEENIKVGDTETYDGIHGLKFGSTFTDGKLIYKVTKEGTLDGKTAGKVTVIGLKKKTLKKVAVKTSVNYGGVKYKVTAIGKKAFKKGKKLKSIVIGKNVAKIGKRAFAGCKKLKSIKIKSKKIKKFVKGAFKGLKKTCVIKVPKAMKKAYVKKIKKAGFKGIVE</sequence>
<dbReference type="InterPro" id="IPR026906">
    <property type="entry name" value="LRR_5"/>
</dbReference>
<dbReference type="Proteomes" id="UP000190814">
    <property type="component" value="Unassembled WGS sequence"/>
</dbReference>